<organism evidence="2 3">
    <name type="scientific">Anaerotignum neopropionicum</name>
    <dbReference type="NCBI Taxonomy" id="36847"/>
    <lineage>
        <taxon>Bacteria</taxon>
        <taxon>Bacillati</taxon>
        <taxon>Bacillota</taxon>
        <taxon>Clostridia</taxon>
        <taxon>Lachnospirales</taxon>
        <taxon>Anaerotignaceae</taxon>
        <taxon>Anaerotignum</taxon>
    </lineage>
</organism>
<dbReference type="InterPro" id="IPR046749">
    <property type="entry name" value="SHOCT_2"/>
</dbReference>
<dbReference type="STRING" id="36847.CLNEO_10740"/>
<dbReference type="Proteomes" id="UP000070539">
    <property type="component" value="Unassembled WGS sequence"/>
</dbReference>
<dbReference type="OrthoDB" id="1708280at2"/>
<name>A0A136WH04_9FIRM</name>
<accession>A0A136WH04</accession>
<gene>
    <name evidence="2" type="ORF">CLNEO_10740</name>
</gene>
<proteinExistence type="predicted"/>
<evidence type="ECO:0000313" key="3">
    <source>
        <dbReference type="Proteomes" id="UP000070539"/>
    </source>
</evidence>
<protein>
    <recommendedName>
        <fullName evidence="1">SHOCT-like domain-containing protein</fullName>
    </recommendedName>
</protein>
<reference evidence="2 3" key="1">
    <citation type="submission" date="2016-01" db="EMBL/GenBank/DDBJ databases">
        <title>Genome sequence of Clostridium neopropionicum X4, DSM-3847.</title>
        <authorList>
            <person name="Poehlein A."/>
            <person name="Beck M.H."/>
            <person name="Bengelsdorf F.R."/>
            <person name="Daniel R."/>
            <person name="Duerre P."/>
        </authorList>
    </citation>
    <scope>NUCLEOTIDE SEQUENCE [LARGE SCALE GENOMIC DNA]</scope>
    <source>
        <strain evidence="2 3">DSM-3847</strain>
    </source>
</reference>
<evidence type="ECO:0000259" key="1">
    <source>
        <dbReference type="Pfam" id="PF20612"/>
    </source>
</evidence>
<comment type="caution">
    <text evidence="2">The sequence shown here is derived from an EMBL/GenBank/DDBJ whole genome shotgun (WGS) entry which is preliminary data.</text>
</comment>
<dbReference type="Pfam" id="PF20612">
    <property type="entry name" value="SHOCT_2"/>
    <property type="match status" value="1"/>
</dbReference>
<dbReference type="EMBL" id="LRVM01000002">
    <property type="protein sequence ID" value="KXL53848.1"/>
    <property type="molecule type" value="Genomic_DNA"/>
</dbReference>
<feature type="domain" description="SHOCT-like" evidence="1">
    <location>
        <begin position="16"/>
        <end position="67"/>
    </location>
</feature>
<evidence type="ECO:0000313" key="2">
    <source>
        <dbReference type="EMBL" id="KXL53848.1"/>
    </source>
</evidence>
<dbReference type="AlphaFoldDB" id="A0A136WH04"/>
<keyword evidence="3" id="KW-1185">Reference proteome</keyword>
<sequence length="68" mass="7881">MDLMKIGAEEAKEHEMTMEQSQNEVNYKMSIKLLDILKRKGIVSDVEYAQIDELNRQSFSPCLAKVYV</sequence>